<gene>
    <name evidence="16" type="ORF">FcAc13_11425</name>
</gene>
<dbReference type="PRINTS" id="PR00725">
    <property type="entry name" value="DADACBPTASE1"/>
</dbReference>
<evidence type="ECO:0000256" key="13">
    <source>
        <dbReference type="RuleBase" id="RU004016"/>
    </source>
</evidence>
<keyword evidence="11" id="KW-0961">Cell wall biogenesis/degradation</keyword>
<dbReference type="InterPro" id="IPR012907">
    <property type="entry name" value="Peptidase_S11_C"/>
</dbReference>
<evidence type="ECO:0000256" key="8">
    <source>
        <dbReference type="ARBA" id="ARBA00022801"/>
    </source>
</evidence>
<keyword evidence="9" id="KW-0133">Cell shape</keyword>
<evidence type="ECO:0000256" key="4">
    <source>
        <dbReference type="ARBA" id="ARBA00012448"/>
    </source>
</evidence>
<dbReference type="InterPro" id="IPR015956">
    <property type="entry name" value="Peniciliin-bd_prot_C_sf"/>
</dbReference>
<evidence type="ECO:0000256" key="12">
    <source>
        <dbReference type="ARBA" id="ARBA00034000"/>
    </source>
</evidence>
<evidence type="ECO:0000313" key="17">
    <source>
        <dbReference type="Proteomes" id="UP000651208"/>
    </source>
</evidence>
<dbReference type="GO" id="GO:0016787">
    <property type="term" value="F:hydrolase activity"/>
    <property type="evidence" value="ECO:0007669"/>
    <property type="project" value="UniProtKB-KW"/>
</dbReference>
<evidence type="ECO:0000256" key="6">
    <source>
        <dbReference type="ARBA" id="ARBA00022670"/>
    </source>
</evidence>
<keyword evidence="5" id="KW-0121">Carboxypeptidase</keyword>
<evidence type="ECO:0000256" key="11">
    <source>
        <dbReference type="ARBA" id="ARBA00023316"/>
    </source>
</evidence>
<evidence type="ECO:0000256" key="14">
    <source>
        <dbReference type="SAM" id="SignalP"/>
    </source>
</evidence>
<evidence type="ECO:0000256" key="7">
    <source>
        <dbReference type="ARBA" id="ARBA00022729"/>
    </source>
</evidence>
<keyword evidence="8 16" id="KW-0378">Hydrolase</keyword>
<dbReference type="Gene3D" id="2.60.410.10">
    <property type="entry name" value="D-Ala-D-Ala carboxypeptidase, C-terminal domain"/>
    <property type="match status" value="1"/>
</dbReference>
<evidence type="ECO:0000256" key="2">
    <source>
        <dbReference type="ARBA" id="ARBA00004752"/>
    </source>
</evidence>
<dbReference type="PANTHER" id="PTHR21581">
    <property type="entry name" value="D-ALANYL-D-ALANINE CARBOXYPEPTIDASE"/>
    <property type="match status" value="1"/>
</dbReference>
<feature type="domain" description="Peptidase S11 D-Ala-D-Ala carboxypeptidase A C-terminal" evidence="15">
    <location>
        <begin position="289"/>
        <end position="380"/>
    </location>
</feature>
<proteinExistence type="inferred from homology"/>
<evidence type="ECO:0000256" key="5">
    <source>
        <dbReference type="ARBA" id="ARBA00022645"/>
    </source>
</evidence>
<reference evidence="16 17" key="1">
    <citation type="submission" date="2020-06" db="EMBL/GenBank/DDBJ databases">
        <title>Frischella cerana isolated from Apis cerana gut homogenate.</title>
        <authorList>
            <person name="Wolter L.A."/>
            <person name="Suenami S."/>
            <person name="Miyazaki R."/>
        </authorList>
    </citation>
    <scope>NUCLEOTIDE SEQUENCE [LARGE SCALE GENOMIC DNA]</scope>
    <source>
        <strain evidence="16 17">Ac13</strain>
    </source>
</reference>
<comment type="function">
    <text evidence="1">Removes C-terminal D-alanyl residues from sugar-peptide cell wall precursors.</text>
</comment>
<dbReference type="InterPro" id="IPR018044">
    <property type="entry name" value="Peptidase_S11"/>
</dbReference>
<dbReference type="PANTHER" id="PTHR21581:SF6">
    <property type="entry name" value="TRAFFICKING PROTEIN PARTICLE COMPLEX SUBUNIT 12"/>
    <property type="match status" value="1"/>
</dbReference>
<evidence type="ECO:0000256" key="10">
    <source>
        <dbReference type="ARBA" id="ARBA00022984"/>
    </source>
</evidence>
<evidence type="ECO:0000313" key="16">
    <source>
        <dbReference type="EMBL" id="MBC9131910.1"/>
    </source>
</evidence>
<keyword evidence="7 14" id="KW-0732">Signal</keyword>
<dbReference type="InterPro" id="IPR012338">
    <property type="entry name" value="Beta-lactam/transpept-like"/>
</dbReference>
<protein>
    <recommendedName>
        <fullName evidence="4">serine-type D-Ala-D-Ala carboxypeptidase</fullName>
        <ecNumber evidence="4">3.4.16.4</ecNumber>
    </recommendedName>
</protein>
<keyword evidence="6" id="KW-0645">Protease</keyword>
<dbReference type="EMBL" id="JABURY010000021">
    <property type="protein sequence ID" value="MBC9131910.1"/>
    <property type="molecule type" value="Genomic_DNA"/>
</dbReference>
<evidence type="ECO:0000256" key="9">
    <source>
        <dbReference type="ARBA" id="ARBA00022960"/>
    </source>
</evidence>
<dbReference type="Pfam" id="PF00768">
    <property type="entry name" value="Peptidase_S11"/>
    <property type="match status" value="1"/>
</dbReference>
<evidence type="ECO:0000256" key="3">
    <source>
        <dbReference type="ARBA" id="ARBA00007164"/>
    </source>
</evidence>
<dbReference type="Proteomes" id="UP000651208">
    <property type="component" value="Unassembled WGS sequence"/>
</dbReference>
<dbReference type="Pfam" id="PF07943">
    <property type="entry name" value="PBP5_C"/>
    <property type="match status" value="1"/>
</dbReference>
<accession>A0ABR7R0P6</accession>
<dbReference type="RefSeq" id="WP_187756431.1">
    <property type="nucleotide sequence ID" value="NZ_JABURY010000021.1"/>
</dbReference>
<evidence type="ECO:0000256" key="1">
    <source>
        <dbReference type="ARBA" id="ARBA00003217"/>
    </source>
</evidence>
<name>A0ABR7R0P6_9GAMM</name>
<dbReference type="Gene3D" id="3.40.710.10">
    <property type="entry name" value="DD-peptidase/beta-lactamase superfamily"/>
    <property type="match status" value="1"/>
</dbReference>
<dbReference type="SMART" id="SM00936">
    <property type="entry name" value="PBP5_C"/>
    <property type="match status" value="1"/>
</dbReference>
<dbReference type="InterPro" id="IPR037167">
    <property type="entry name" value="Peptidase_S11_C_sf"/>
</dbReference>
<organism evidence="16 17">
    <name type="scientific">Frischella japonica</name>
    <dbReference type="NCBI Taxonomy" id="2741544"/>
    <lineage>
        <taxon>Bacteria</taxon>
        <taxon>Pseudomonadati</taxon>
        <taxon>Pseudomonadota</taxon>
        <taxon>Gammaproteobacteria</taxon>
        <taxon>Orbales</taxon>
        <taxon>Orbaceae</taxon>
        <taxon>Frischella</taxon>
    </lineage>
</organism>
<keyword evidence="10" id="KW-0573">Peptidoglycan synthesis</keyword>
<dbReference type="SUPFAM" id="SSF69189">
    <property type="entry name" value="Penicillin-binding protein associated domain"/>
    <property type="match status" value="1"/>
</dbReference>
<dbReference type="InterPro" id="IPR001967">
    <property type="entry name" value="Peptidase_S11_N"/>
</dbReference>
<comment type="similarity">
    <text evidence="3 13">Belongs to the peptidase S11 family.</text>
</comment>
<comment type="catalytic activity">
    <reaction evidence="12">
        <text>Preferential cleavage: (Ac)2-L-Lys-D-Ala-|-D-Ala. Also transpeptidation of peptidyl-alanyl moieties that are N-acyl substituents of D-alanine.</text>
        <dbReference type="EC" id="3.4.16.4"/>
    </reaction>
</comment>
<feature type="chain" id="PRO_5045242940" description="serine-type D-Ala-D-Ala carboxypeptidase" evidence="14">
    <location>
        <begin position="28"/>
        <end position="404"/>
    </location>
</feature>
<dbReference type="SUPFAM" id="SSF56601">
    <property type="entry name" value="beta-lactamase/transpeptidase-like"/>
    <property type="match status" value="1"/>
</dbReference>
<dbReference type="EC" id="3.4.16.4" evidence="4"/>
<evidence type="ECO:0000259" key="15">
    <source>
        <dbReference type="SMART" id="SM00936"/>
    </source>
</evidence>
<comment type="pathway">
    <text evidence="2">Cell wall biogenesis; peptidoglycan biosynthesis.</text>
</comment>
<sequence length="404" mass="44869">MRKQQFFTHFKCTLALLALSAYSSVQADINFPIPDAPQLQNVGAYILIDAKSGEILTQHNADQRRDPASLTKMMTSYVIGEAIKSGRISNSDMVLISKDAWATGNPVLKGSSLMFLEVGKQVSVENLNKGIIIQSGNDACIAMAEHVAGSQDSFVGLMNNYVKQLGLENTHFQTVHGLDAPDQYTTAHDMAFLGQALINNLPNEYAIYKQKEFKYNLNKPQLNRNGLLWDTTLNVDGIKTGHTNNAGFNLVASAVDGNTRLISVVMGAKSDKERESKSKQLLIWGFRSFETTTPVKANESKVTKTIWYGKEDKVELGSMDDIYVTVPKGQAVNLQIKYKMDSDYISAPIEQGVKVGTMQFLLNDQVVAEKPLVTLEKVEETGLFGMAVDYVALKFRQWFSYFFD</sequence>
<keyword evidence="17" id="KW-1185">Reference proteome</keyword>
<comment type="caution">
    <text evidence="16">The sequence shown here is derived from an EMBL/GenBank/DDBJ whole genome shotgun (WGS) entry which is preliminary data.</text>
</comment>
<feature type="signal peptide" evidence="14">
    <location>
        <begin position="1"/>
        <end position="27"/>
    </location>
</feature>